<dbReference type="HOGENOM" id="CLU_017290_1_3_2"/>
<dbReference type="KEGG" id="tuz:TUZN_0268"/>
<dbReference type="PANTHER" id="PTHR43785">
    <property type="entry name" value="GAMMA-GLUTAMYLPUTRESCINE SYNTHETASE"/>
    <property type="match status" value="1"/>
</dbReference>
<protein>
    <submittedName>
        <fullName evidence="9">Glutamate-ammonia ligase</fullName>
    </submittedName>
</protein>
<dbReference type="SUPFAM" id="SSF54368">
    <property type="entry name" value="Glutamine synthetase, N-terminal domain"/>
    <property type="match status" value="1"/>
</dbReference>
<keyword evidence="5" id="KW-0460">Magnesium</keyword>
<name>F2L2A1_THEU7</name>
<dbReference type="PROSITE" id="PS00181">
    <property type="entry name" value="GLNA_ATP"/>
    <property type="match status" value="1"/>
</dbReference>
<dbReference type="InterPro" id="IPR014746">
    <property type="entry name" value="Gln_synth/guanido_kin_cat_dom"/>
</dbReference>
<keyword evidence="10" id="KW-1185">Reference proteome</keyword>
<feature type="domain" description="GS catalytic" evidence="8">
    <location>
        <begin position="127"/>
        <end position="457"/>
    </location>
</feature>
<keyword evidence="2 9" id="KW-0436">Ligase</keyword>
<dbReference type="PANTHER" id="PTHR43785:SF12">
    <property type="entry name" value="TYPE-1 GLUTAMINE SYNTHETASE 2"/>
    <property type="match status" value="1"/>
</dbReference>
<dbReference type="GO" id="GO:0004356">
    <property type="term" value="F:glutamine synthetase activity"/>
    <property type="evidence" value="ECO:0007669"/>
    <property type="project" value="InterPro"/>
</dbReference>
<dbReference type="InterPro" id="IPR036651">
    <property type="entry name" value="Gln_synt_N_sf"/>
</dbReference>
<evidence type="ECO:0000313" key="10">
    <source>
        <dbReference type="Proteomes" id="UP000008138"/>
    </source>
</evidence>
<dbReference type="Pfam" id="PF03951">
    <property type="entry name" value="Gln-synt_N"/>
    <property type="match status" value="1"/>
</dbReference>
<keyword evidence="4" id="KW-0067">ATP-binding</keyword>
<dbReference type="Gene3D" id="3.10.20.70">
    <property type="entry name" value="Glutamine synthetase, N-terminal domain"/>
    <property type="match status" value="1"/>
</dbReference>
<dbReference type="GO" id="GO:0006542">
    <property type="term" value="P:glutamine biosynthetic process"/>
    <property type="evidence" value="ECO:0007669"/>
    <property type="project" value="InterPro"/>
</dbReference>
<evidence type="ECO:0000259" key="8">
    <source>
        <dbReference type="PROSITE" id="PS51987"/>
    </source>
</evidence>
<dbReference type="SUPFAM" id="SSF55931">
    <property type="entry name" value="Glutamine synthetase/guanido kinase"/>
    <property type="match status" value="1"/>
</dbReference>
<organism evidence="9 10">
    <name type="scientific">Thermoproteus uzoniensis (strain 768-20)</name>
    <dbReference type="NCBI Taxonomy" id="999630"/>
    <lineage>
        <taxon>Archaea</taxon>
        <taxon>Thermoproteota</taxon>
        <taxon>Thermoprotei</taxon>
        <taxon>Thermoproteales</taxon>
        <taxon>Thermoproteaceae</taxon>
        <taxon>Thermoproteus</taxon>
    </lineage>
</organism>
<evidence type="ECO:0000313" key="9">
    <source>
        <dbReference type="EMBL" id="AEA11766.1"/>
    </source>
</evidence>
<reference evidence="9 10" key="1">
    <citation type="journal article" date="2011" name="J. Bacteriol.">
        <title>Complete genome sequence of the thermoacidophilic crenarchaeon Thermoproteus uzoniensis 768-20.</title>
        <authorList>
            <person name="Mardanov A.V."/>
            <person name="Gumerov V.M."/>
            <person name="Beletsky A.V."/>
            <person name="Prokofeva M.I."/>
            <person name="Bonch-Osmolovskaya E.A."/>
            <person name="Ravin N.V."/>
            <person name="Skryabin K.G."/>
        </authorList>
    </citation>
    <scope>NUCLEOTIDE SEQUENCE [LARGE SCALE GENOMIC DNA]</scope>
    <source>
        <strain evidence="9 10">768-20</strain>
    </source>
</reference>
<dbReference type="SMART" id="SM01230">
    <property type="entry name" value="Gln-synt_C"/>
    <property type="match status" value="1"/>
</dbReference>
<evidence type="ECO:0000256" key="1">
    <source>
        <dbReference type="ARBA" id="ARBA00001946"/>
    </source>
</evidence>
<reference key="2">
    <citation type="submission" date="2011-03" db="EMBL/GenBank/DDBJ databases">
        <title>Complete genome sequence of the thermoacidophilic crenarchaeon Thermoproteus uzoniensis 768-20.</title>
        <authorList>
            <person name="Mardanov A.V."/>
            <person name="Gumerov V.M."/>
            <person name="Beletsky A.V."/>
            <person name="Prokofeva M.I."/>
            <person name="Bonch-Osmolovskaya E.A."/>
            <person name="Ravin N.V."/>
            <person name="Skryabin K.G."/>
        </authorList>
    </citation>
    <scope>NUCLEOTIDE SEQUENCE</scope>
    <source>
        <strain>768-20</strain>
    </source>
</reference>
<dbReference type="AlphaFoldDB" id="F2L2A1"/>
<dbReference type="GO" id="GO:0005524">
    <property type="term" value="F:ATP binding"/>
    <property type="evidence" value="ECO:0007669"/>
    <property type="project" value="UniProtKB-KW"/>
</dbReference>
<accession>F2L2A1</accession>
<dbReference type="STRING" id="999630.TUZN_0268"/>
<dbReference type="InterPro" id="IPR008147">
    <property type="entry name" value="Gln_synt_N"/>
</dbReference>
<comment type="cofactor">
    <cofactor evidence="1">
        <name>Mg(2+)</name>
        <dbReference type="ChEBI" id="CHEBI:18420"/>
    </cofactor>
</comment>
<keyword evidence="3" id="KW-0547">Nucleotide-binding</keyword>
<gene>
    <name evidence="9" type="ordered locus">TUZN_0268</name>
</gene>
<dbReference type="Pfam" id="PF00120">
    <property type="entry name" value="Gln-synt_C"/>
    <property type="match status" value="1"/>
</dbReference>
<proteinExistence type="inferred from homology"/>
<comment type="similarity">
    <text evidence="6 7">Belongs to the glutamine synthetase family.</text>
</comment>
<dbReference type="Gene3D" id="3.30.590.10">
    <property type="entry name" value="Glutamine synthetase/guanido kinase, catalytic domain"/>
    <property type="match status" value="1"/>
</dbReference>
<dbReference type="InterPro" id="IPR027303">
    <property type="entry name" value="Gln_synth_gly_rich_site"/>
</dbReference>
<dbReference type="Proteomes" id="UP000008138">
    <property type="component" value="Chromosome"/>
</dbReference>
<evidence type="ECO:0000256" key="6">
    <source>
        <dbReference type="PROSITE-ProRule" id="PRU01331"/>
    </source>
</evidence>
<dbReference type="eggNOG" id="arCOG01909">
    <property type="taxonomic scope" value="Archaea"/>
</dbReference>
<dbReference type="InterPro" id="IPR008146">
    <property type="entry name" value="Gln_synth_cat_dom"/>
</dbReference>
<evidence type="ECO:0000256" key="3">
    <source>
        <dbReference type="ARBA" id="ARBA00022741"/>
    </source>
</evidence>
<evidence type="ECO:0000256" key="7">
    <source>
        <dbReference type="RuleBase" id="RU000384"/>
    </source>
</evidence>
<evidence type="ECO:0000256" key="5">
    <source>
        <dbReference type="ARBA" id="ARBA00022842"/>
    </source>
</evidence>
<dbReference type="EMBL" id="CP002590">
    <property type="protein sequence ID" value="AEA11766.1"/>
    <property type="molecule type" value="Genomic_DNA"/>
</dbReference>
<dbReference type="PROSITE" id="PS51987">
    <property type="entry name" value="GS_CATALYTIC"/>
    <property type="match status" value="1"/>
</dbReference>
<evidence type="ECO:0000256" key="2">
    <source>
        <dbReference type="ARBA" id="ARBA00022598"/>
    </source>
</evidence>
<evidence type="ECO:0000256" key="4">
    <source>
        <dbReference type="ARBA" id="ARBA00022840"/>
    </source>
</evidence>
<sequence>MNYIGQDSRVDLRVKFIYRVGMSPMPEGLSVWRTLKGAGVKYVKFVIVDIFGRPKLEILPIDAARDAFIDGIAYDGSSIPAYTTVNKSDFVAEVDADAVYIETWNGGKTALAFTSTLDGDKPHPMDPRNALKQTVEYLKSRGYEAKMGAEVEFFLVRGNPPSLVDSGAYFEGYPLKETMPVMEEIIEHFYLSGIGLTKTHHEVAPSQFEVNIPAGDPVQVADQILVYKILAKSVAQKYGLIATFMPKPFWGVNGSGMHIHVSFWRDGVNLFASYKEPTPELKSAIAGVLNNALANSVFVAPIVNSYKRLVPHHEAPTRVVWGLGNRSAMVRVPYYGKKINRFEYRHPDPSANPYLGFSAILLAAFEGLDKKLEPPSPVEDIAYDLEGVKETPKHLGEAVKLASEGVAAKTLPQQLVKAYLALKEKEWSDYLASVSEGWDKTWNVITRWEYDQYLETA</sequence>